<proteinExistence type="predicted"/>
<protein>
    <submittedName>
        <fullName evidence="2">Uncharacterized protein</fullName>
    </submittedName>
</protein>
<gene>
    <name evidence="2" type="ordered locus">RPE_2772</name>
</gene>
<organism evidence="2">
    <name type="scientific">Rhodopseudomonas palustris (strain BisA53)</name>
    <dbReference type="NCBI Taxonomy" id="316055"/>
    <lineage>
        <taxon>Bacteria</taxon>
        <taxon>Pseudomonadati</taxon>
        <taxon>Pseudomonadota</taxon>
        <taxon>Alphaproteobacteria</taxon>
        <taxon>Hyphomicrobiales</taxon>
        <taxon>Nitrobacteraceae</taxon>
        <taxon>Rhodopseudomonas</taxon>
    </lineage>
</organism>
<feature type="region of interest" description="Disordered" evidence="1">
    <location>
        <begin position="1"/>
        <end position="22"/>
    </location>
</feature>
<dbReference type="KEGG" id="rpe:RPE_2772"/>
<evidence type="ECO:0000256" key="1">
    <source>
        <dbReference type="SAM" id="MobiDB-lite"/>
    </source>
</evidence>
<reference evidence="2" key="1">
    <citation type="submission" date="2006-09" db="EMBL/GenBank/DDBJ databases">
        <title>Complete sequence of Rhodopseudomonas palustris BisA53.</title>
        <authorList>
            <consortium name="US DOE Joint Genome Institute"/>
            <person name="Copeland A."/>
            <person name="Lucas S."/>
            <person name="Lapidus A."/>
            <person name="Barry K."/>
            <person name="Detter J.C."/>
            <person name="Glavina del Rio T."/>
            <person name="Hammon N."/>
            <person name="Israni S."/>
            <person name="Dalin E."/>
            <person name="Tice H."/>
            <person name="Pitluck S."/>
            <person name="Chain P."/>
            <person name="Malfatti S."/>
            <person name="Shin M."/>
            <person name="Vergez L."/>
            <person name="Schmutz J."/>
            <person name="Larimer F."/>
            <person name="Land M."/>
            <person name="Hauser L."/>
            <person name="Pelletier D.A."/>
            <person name="Kyrpides N."/>
            <person name="Kim E."/>
            <person name="Harwood C.S."/>
            <person name="Oda Y."/>
            <person name="Richardson P."/>
        </authorList>
    </citation>
    <scope>NUCLEOTIDE SEQUENCE [LARGE SCALE GENOMIC DNA]</scope>
    <source>
        <strain evidence="2">BisA53</strain>
    </source>
</reference>
<sequence length="72" mass="8048">MPAVAEMLPRKVSRRPAPRERDLPTCPVCADSMVAAEASVFLAENSISYLWNCDTCGYGFVTKHLIQRFICN</sequence>
<dbReference type="OrthoDB" id="8451174at2"/>
<evidence type="ECO:0000313" key="2">
    <source>
        <dbReference type="EMBL" id="ABJ06709.1"/>
    </source>
</evidence>
<dbReference type="AlphaFoldDB" id="Q07MX5"/>
<dbReference type="HOGENOM" id="CLU_2697321_0_0_5"/>
<dbReference type="STRING" id="316055.RPE_2772"/>
<name>Q07MX5_RHOP5</name>
<accession>Q07MX5</accession>
<dbReference type="EMBL" id="CP000463">
    <property type="protein sequence ID" value="ABJ06709.1"/>
    <property type="molecule type" value="Genomic_DNA"/>
</dbReference>